<sequence length="483" mass="53125">MEATQGSSRTTAPPLHVAIVPTPGMGHLIPLTEFATRLALRHNFSLTFIVPTDAVLPMTQQKSLLKSLPSSVTTVFLPPADFSSLPAGVRLETRISLSVTRSLPALRDSFRKLSESTRVSALVVDLFGTDAFDVGTEFGAAPYVFFPTTAMALSSLFYIQDFDRNSDSQLRDLSEPVKLPGCVPVRWEDFPDPVQDRKDEAYRWTLHHVKRYSLARGILVNSFLDLEPGAFKGLKEDWPGKPPVYPVGPLTRTSSGDVSDESDQCLKWLDEQSRGSVLFVSFGSGGTLSHEQLIELALGLELSGVRFLWVVKSPNEDASNAAYFTVHSMKDPFDFLPKGFMDRTKGLGLIVPSWAPQVRVLAHESTGGFLTHCGWNSVLESIVHGVPLIAWPLYAEQKMNAVLLTEDLKVAFRVAPNENGLVGREAIAKHAKDLIEGDEGKLLRNRMRDLNDAAAEVLSQDGSSTMSLSMVAHIWREGSPEKH</sequence>
<evidence type="ECO:0000256" key="1">
    <source>
        <dbReference type="ARBA" id="ARBA00009995"/>
    </source>
</evidence>
<organism evidence="7 8">
    <name type="scientific">Rhododendron simsii</name>
    <name type="common">Sims's rhododendron</name>
    <dbReference type="NCBI Taxonomy" id="118357"/>
    <lineage>
        <taxon>Eukaryota</taxon>
        <taxon>Viridiplantae</taxon>
        <taxon>Streptophyta</taxon>
        <taxon>Embryophyta</taxon>
        <taxon>Tracheophyta</taxon>
        <taxon>Spermatophyta</taxon>
        <taxon>Magnoliopsida</taxon>
        <taxon>eudicotyledons</taxon>
        <taxon>Gunneridae</taxon>
        <taxon>Pentapetalae</taxon>
        <taxon>asterids</taxon>
        <taxon>Ericales</taxon>
        <taxon>Ericaceae</taxon>
        <taxon>Ericoideae</taxon>
        <taxon>Rhodoreae</taxon>
        <taxon>Rhododendron</taxon>
    </lineage>
</organism>
<dbReference type="PANTHER" id="PTHR48046:SF6">
    <property type="entry name" value="GLYCOSYLTRANSFERASE"/>
    <property type="match status" value="1"/>
</dbReference>
<dbReference type="PROSITE" id="PS00375">
    <property type="entry name" value="UDPGT"/>
    <property type="match status" value="1"/>
</dbReference>
<evidence type="ECO:0000256" key="5">
    <source>
        <dbReference type="RuleBase" id="RU003718"/>
    </source>
</evidence>
<comment type="caution">
    <text evidence="7">The sequence shown here is derived from an EMBL/GenBank/DDBJ whole genome shotgun (WGS) entry which is preliminary data.</text>
</comment>
<dbReference type="SUPFAM" id="SSF53756">
    <property type="entry name" value="UDP-Glycosyltransferase/glycogen phosphorylase"/>
    <property type="match status" value="1"/>
</dbReference>
<evidence type="ECO:0000313" key="7">
    <source>
        <dbReference type="EMBL" id="KAF7151559.1"/>
    </source>
</evidence>
<name>A0A834LX36_RHOSS</name>
<protein>
    <recommendedName>
        <fullName evidence="6">Glycosyltransferase</fullName>
        <ecNumber evidence="6">2.4.1.-</ecNumber>
    </recommendedName>
</protein>
<dbReference type="InterPro" id="IPR002213">
    <property type="entry name" value="UDP_glucos_trans"/>
</dbReference>
<dbReference type="FunFam" id="3.40.50.2000:FF:000054">
    <property type="entry name" value="Glycosyltransferase"/>
    <property type="match status" value="1"/>
</dbReference>
<dbReference type="Pfam" id="PF00201">
    <property type="entry name" value="UDPGT"/>
    <property type="match status" value="1"/>
</dbReference>
<dbReference type="PANTHER" id="PTHR48046">
    <property type="entry name" value="UDP-GLYCOSYLTRANSFERASE 72E1"/>
    <property type="match status" value="1"/>
</dbReference>
<reference evidence="7" key="1">
    <citation type="submission" date="2019-11" db="EMBL/GenBank/DDBJ databases">
        <authorList>
            <person name="Liu Y."/>
            <person name="Hou J."/>
            <person name="Li T.-Q."/>
            <person name="Guan C.-H."/>
            <person name="Wu X."/>
            <person name="Wu H.-Z."/>
            <person name="Ling F."/>
            <person name="Zhang R."/>
            <person name="Shi X.-G."/>
            <person name="Ren J.-P."/>
            <person name="Chen E.-F."/>
            <person name="Sun J.-M."/>
        </authorList>
    </citation>
    <scope>NUCLEOTIDE SEQUENCE</scope>
    <source>
        <strain evidence="7">Adult_tree_wgs_1</strain>
        <tissue evidence="7">Leaves</tissue>
    </source>
</reference>
<dbReference type="OrthoDB" id="5835829at2759"/>
<proteinExistence type="inferred from homology"/>
<dbReference type="Proteomes" id="UP000626092">
    <property type="component" value="Unassembled WGS sequence"/>
</dbReference>
<dbReference type="EMBL" id="WJXA01000002">
    <property type="protein sequence ID" value="KAF7151559.1"/>
    <property type="molecule type" value="Genomic_DNA"/>
</dbReference>
<evidence type="ECO:0000256" key="3">
    <source>
        <dbReference type="ARBA" id="ARBA00022679"/>
    </source>
</evidence>
<dbReference type="InterPro" id="IPR035595">
    <property type="entry name" value="UDP_glycos_trans_CS"/>
</dbReference>
<comment type="similarity">
    <text evidence="1 5">Belongs to the UDP-glycosyltransferase family.</text>
</comment>
<evidence type="ECO:0000313" key="8">
    <source>
        <dbReference type="Proteomes" id="UP000626092"/>
    </source>
</evidence>
<keyword evidence="2 5" id="KW-0328">Glycosyltransferase</keyword>
<keyword evidence="8" id="KW-1185">Reference proteome</keyword>
<dbReference type="Gene3D" id="3.40.50.2000">
    <property type="entry name" value="Glycogen Phosphorylase B"/>
    <property type="match status" value="2"/>
</dbReference>
<keyword evidence="4" id="KW-0284">Flavonoid biosynthesis</keyword>
<accession>A0A834LX36</accession>
<evidence type="ECO:0000256" key="4">
    <source>
        <dbReference type="ARBA" id="ARBA00023241"/>
    </source>
</evidence>
<evidence type="ECO:0000256" key="6">
    <source>
        <dbReference type="RuleBase" id="RU362057"/>
    </source>
</evidence>
<dbReference type="FunFam" id="3.40.50.2000:FF:000051">
    <property type="entry name" value="Glycosyltransferase"/>
    <property type="match status" value="1"/>
</dbReference>
<dbReference type="EC" id="2.4.1.-" evidence="6"/>
<evidence type="ECO:0000256" key="2">
    <source>
        <dbReference type="ARBA" id="ARBA00022676"/>
    </source>
</evidence>
<dbReference type="GO" id="GO:0009813">
    <property type="term" value="P:flavonoid biosynthetic process"/>
    <property type="evidence" value="ECO:0007669"/>
    <property type="project" value="UniProtKB-KW"/>
</dbReference>
<gene>
    <name evidence="7" type="ORF">RHSIM_Rhsim02G0239900</name>
</gene>
<dbReference type="GO" id="GO:0008194">
    <property type="term" value="F:UDP-glycosyltransferase activity"/>
    <property type="evidence" value="ECO:0007669"/>
    <property type="project" value="InterPro"/>
</dbReference>
<dbReference type="AlphaFoldDB" id="A0A834LX36"/>
<keyword evidence="3 5" id="KW-0808">Transferase</keyword>
<dbReference type="CDD" id="cd03784">
    <property type="entry name" value="GT1_Gtf-like"/>
    <property type="match status" value="1"/>
</dbReference>